<evidence type="ECO:0000256" key="7">
    <source>
        <dbReference type="ARBA" id="ARBA00023121"/>
    </source>
</evidence>
<evidence type="ECO:0000259" key="14">
    <source>
        <dbReference type="Pfam" id="PF10699"/>
    </source>
</evidence>
<dbReference type="RefSeq" id="XP_009782611.1">
    <property type="nucleotide sequence ID" value="XM_009784309.1"/>
</dbReference>
<dbReference type="InterPro" id="IPR018928">
    <property type="entry name" value="HAP2/GCS1_dom"/>
</dbReference>
<dbReference type="InterPro" id="IPR040326">
    <property type="entry name" value="HAP2/GCS1"/>
</dbReference>
<dbReference type="Proteomes" id="UP000189701">
    <property type="component" value="Unplaced"/>
</dbReference>
<evidence type="ECO:0000256" key="11">
    <source>
        <dbReference type="SAM" id="MobiDB-lite"/>
    </source>
</evidence>
<dbReference type="GO" id="GO:0008289">
    <property type="term" value="F:lipid binding"/>
    <property type="evidence" value="ECO:0007669"/>
    <property type="project" value="UniProtKB-KW"/>
</dbReference>
<evidence type="ECO:0000256" key="8">
    <source>
        <dbReference type="ARBA" id="ARBA00023136"/>
    </source>
</evidence>
<sequence>MKPLVLLILFTLFLLQYASAVQILSKSKLQKCEKVSDSNRLNCTNKIIIDLAVPSESSGNEASLVAEIVEVEDNSSTNMRTLRVPPVVTINKSAAYALYELTYIRDVAYKPQEFYVNTRKCEPDAGADRVKICERLRDENGHIIENTQPTCCPCGDQRRVPSSCGNFFDKMMHGKANTAHCLRFPGDWFHVFGIGQRSIGFTIRIDVKQQSQNSEVIVGPENRTATSSDSFLRVNLVGDYVGYTDIPSFDDLYLVIPRQADQNRISRNQVPLYCVQGRFERINQHPNAGSHAFSIGITEVLNTNLLIELNADDIEYVYQRSPGKIISITIPTFEALTQFGSATITTKNIGEVEASYSLTFECSAGVSQMEEQFYIMKPNEVMTRAFKLYPASDQAAKYICSAILKDSDFNEVDRAECQFTTTATVLDNGSQIPFQPPKTSINGFFESIEDLWKKFWENLTDFITGKSCSYRMKCSGFFDFSCHIQYICITWVVMFCLFLAILPTVIVLLWLLHQKGLFDPLYDWWDDHFSITEDSHMSHWKHSYTPDSLRIHHKKKSHKHEPRHHKHHALRRHTKLHNDPRHENLLRETDYHYYLHHVHKDKHKHGKTKSSGITKPLRSRKGEDDHLRHHRRIKERETLGGLVINKKPSAEIQEEYLRHKHPILNDTHHKRQIKWKD</sequence>
<evidence type="ECO:0000256" key="9">
    <source>
        <dbReference type="ARBA" id="ARBA00023157"/>
    </source>
</evidence>
<name>A0A1U7WZ53_NICSY</name>
<accession>A0A1U7WZ53</accession>
<evidence type="ECO:0000313" key="15">
    <source>
        <dbReference type="Proteomes" id="UP000189701"/>
    </source>
</evidence>
<proteinExistence type="inferred from homology"/>
<dbReference type="AlphaFoldDB" id="A0A1U7WZ53"/>
<gene>
    <name evidence="16" type="primary">LOC104231334</name>
</gene>
<feature type="domain" description="Generative cell specific-1/HAP2" evidence="14">
    <location>
        <begin position="258"/>
        <end position="489"/>
    </location>
</feature>
<reference evidence="15" key="1">
    <citation type="journal article" date="2013" name="Genome Biol.">
        <title>Reference genomes and transcriptomes of Nicotiana sylvestris and Nicotiana tomentosiformis.</title>
        <authorList>
            <person name="Sierro N."/>
            <person name="Battey J.N."/>
            <person name="Ouadi S."/>
            <person name="Bovet L."/>
            <person name="Goepfert S."/>
            <person name="Bakaher N."/>
            <person name="Peitsch M.C."/>
            <person name="Ivanov N.V."/>
        </authorList>
    </citation>
    <scope>NUCLEOTIDE SEQUENCE [LARGE SCALE GENOMIC DNA]</scope>
</reference>
<reference evidence="16" key="2">
    <citation type="submission" date="2025-08" db="UniProtKB">
        <authorList>
            <consortium name="RefSeq"/>
        </authorList>
    </citation>
    <scope>IDENTIFICATION</scope>
    <source>
        <tissue evidence="16">Leaf</tissue>
    </source>
</reference>
<evidence type="ECO:0000256" key="3">
    <source>
        <dbReference type="ARBA" id="ARBA00022475"/>
    </source>
</evidence>
<evidence type="ECO:0000256" key="4">
    <source>
        <dbReference type="ARBA" id="ARBA00022692"/>
    </source>
</evidence>
<feature type="region of interest" description="Disordered" evidence="11">
    <location>
        <begin position="599"/>
        <end position="630"/>
    </location>
</feature>
<feature type="signal peptide" evidence="13">
    <location>
        <begin position="1"/>
        <end position="20"/>
    </location>
</feature>
<protein>
    <submittedName>
        <fullName evidence="16">Protein HAPLESS 2 isoform X3</fullName>
    </submittedName>
</protein>
<comment type="subcellular location">
    <subcellularLocation>
        <location evidence="1">Cell membrane</location>
        <topology evidence="1">Single-pass type I membrane protein</topology>
    </subcellularLocation>
</comment>
<feature type="transmembrane region" description="Helical" evidence="12">
    <location>
        <begin position="489"/>
        <end position="512"/>
    </location>
</feature>
<keyword evidence="10" id="KW-0278">Fertilization</keyword>
<dbReference type="Pfam" id="PF10699">
    <property type="entry name" value="HAP2-GCS1"/>
    <property type="match status" value="1"/>
</dbReference>
<comment type="similarity">
    <text evidence="2">Belongs to the HAP2/GCS1 family.</text>
</comment>
<evidence type="ECO:0000256" key="10">
    <source>
        <dbReference type="ARBA" id="ARBA00023279"/>
    </source>
</evidence>
<evidence type="ECO:0000256" key="1">
    <source>
        <dbReference type="ARBA" id="ARBA00004251"/>
    </source>
</evidence>
<keyword evidence="5 13" id="KW-0732">Signal</keyword>
<evidence type="ECO:0000256" key="12">
    <source>
        <dbReference type="SAM" id="Phobius"/>
    </source>
</evidence>
<feature type="compositionally biased region" description="Basic residues" evidence="11">
    <location>
        <begin position="599"/>
        <end position="608"/>
    </location>
</feature>
<evidence type="ECO:0000256" key="5">
    <source>
        <dbReference type="ARBA" id="ARBA00022729"/>
    </source>
</evidence>
<keyword evidence="15" id="KW-1185">Reference proteome</keyword>
<evidence type="ECO:0000256" key="13">
    <source>
        <dbReference type="SAM" id="SignalP"/>
    </source>
</evidence>
<keyword evidence="4 12" id="KW-0812">Transmembrane</keyword>
<evidence type="ECO:0000256" key="2">
    <source>
        <dbReference type="ARBA" id="ARBA00010929"/>
    </source>
</evidence>
<keyword evidence="6 12" id="KW-1133">Transmembrane helix</keyword>
<dbReference type="GO" id="GO:0005886">
    <property type="term" value="C:plasma membrane"/>
    <property type="evidence" value="ECO:0007669"/>
    <property type="project" value="UniProtKB-SubCell"/>
</dbReference>
<organism evidence="15 16">
    <name type="scientific">Nicotiana sylvestris</name>
    <name type="common">Wood tobacco</name>
    <name type="synonym">South American tobacco</name>
    <dbReference type="NCBI Taxonomy" id="4096"/>
    <lineage>
        <taxon>Eukaryota</taxon>
        <taxon>Viridiplantae</taxon>
        <taxon>Streptophyta</taxon>
        <taxon>Embryophyta</taxon>
        <taxon>Tracheophyta</taxon>
        <taxon>Spermatophyta</taxon>
        <taxon>Magnoliopsida</taxon>
        <taxon>eudicotyledons</taxon>
        <taxon>Gunneridae</taxon>
        <taxon>Pentapetalae</taxon>
        <taxon>asterids</taxon>
        <taxon>lamiids</taxon>
        <taxon>Solanales</taxon>
        <taxon>Solanaceae</taxon>
        <taxon>Nicotianoideae</taxon>
        <taxon>Nicotianeae</taxon>
        <taxon>Nicotiana</taxon>
    </lineage>
</organism>
<keyword evidence="3" id="KW-1003">Cell membrane</keyword>
<keyword evidence="9" id="KW-1015">Disulfide bond</keyword>
<dbReference type="PANTHER" id="PTHR31764:SF0">
    <property type="entry name" value="GENERATIVE CELL SPECIFIC-1_HAP2 DOMAIN-CONTAINING PROTEIN"/>
    <property type="match status" value="1"/>
</dbReference>
<keyword evidence="8 12" id="KW-0472">Membrane</keyword>
<evidence type="ECO:0000313" key="16">
    <source>
        <dbReference type="RefSeq" id="XP_009782611.1"/>
    </source>
</evidence>
<keyword evidence="7" id="KW-0446">Lipid-binding</keyword>
<dbReference type="PANTHER" id="PTHR31764">
    <property type="entry name" value="PROTEIN HAPLESS 2"/>
    <property type="match status" value="1"/>
</dbReference>
<feature type="chain" id="PRO_5010549087" evidence="13">
    <location>
        <begin position="21"/>
        <end position="677"/>
    </location>
</feature>
<evidence type="ECO:0000256" key="6">
    <source>
        <dbReference type="ARBA" id="ARBA00022989"/>
    </source>
</evidence>